<organism evidence="4 5">
    <name type="scientific">Anisodus acutangulus</name>
    <dbReference type="NCBI Taxonomy" id="402998"/>
    <lineage>
        <taxon>Eukaryota</taxon>
        <taxon>Viridiplantae</taxon>
        <taxon>Streptophyta</taxon>
        <taxon>Embryophyta</taxon>
        <taxon>Tracheophyta</taxon>
        <taxon>Spermatophyta</taxon>
        <taxon>Magnoliopsida</taxon>
        <taxon>eudicotyledons</taxon>
        <taxon>Gunneridae</taxon>
        <taxon>Pentapetalae</taxon>
        <taxon>asterids</taxon>
        <taxon>lamiids</taxon>
        <taxon>Solanales</taxon>
        <taxon>Solanaceae</taxon>
        <taxon>Solanoideae</taxon>
        <taxon>Hyoscyameae</taxon>
        <taxon>Anisodus</taxon>
    </lineage>
</organism>
<dbReference type="InterPro" id="IPR011990">
    <property type="entry name" value="TPR-like_helical_dom_sf"/>
</dbReference>
<dbReference type="PANTHER" id="PTHR47934:SF6">
    <property type="entry name" value="MITOCHONDRIAL GROUP I INTRON SPLICING FACTOR CCM1-RELATED"/>
    <property type="match status" value="1"/>
</dbReference>
<evidence type="ECO:0000313" key="5">
    <source>
        <dbReference type="Proteomes" id="UP001152561"/>
    </source>
</evidence>
<dbReference type="InterPro" id="IPR051114">
    <property type="entry name" value="Mito_RNA_Proc_CCM1"/>
</dbReference>
<sequence>MVIKGLKPDVVAYTALIEGHFKKGNTKAALRLHKEMMEVGVAPKALTYTCLVDGFLKNGMISDAINFVFENKQFWIYRSRNLPTYAMMVQHHFEARHITRVMMLKADMLKTGFMPNPCMYKVLLKGYQDVVDLSSTSKCYKELKDLGESARSNRKLLDWSITKAQVSPRITSVAKLWNMQNFRAFNGQYPAEAIAGYDCGEADSLNIK</sequence>
<comment type="caution">
    <text evidence="4">The sequence shown here is derived from an EMBL/GenBank/DDBJ whole genome shotgun (WGS) entry which is preliminary data.</text>
</comment>
<dbReference type="GO" id="GO:0007005">
    <property type="term" value="P:mitochondrion organization"/>
    <property type="evidence" value="ECO:0007669"/>
    <property type="project" value="TreeGrafter"/>
</dbReference>
<dbReference type="PROSITE" id="PS51375">
    <property type="entry name" value="PPR"/>
    <property type="match status" value="1"/>
</dbReference>
<name>A0A9Q1MLI2_9SOLA</name>
<dbReference type="Gene3D" id="1.25.40.10">
    <property type="entry name" value="Tetratricopeptide repeat domain"/>
    <property type="match status" value="2"/>
</dbReference>
<keyword evidence="5" id="KW-1185">Reference proteome</keyword>
<evidence type="ECO:0000256" key="1">
    <source>
        <dbReference type="ARBA" id="ARBA00007626"/>
    </source>
</evidence>
<evidence type="ECO:0000256" key="2">
    <source>
        <dbReference type="ARBA" id="ARBA00022737"/>
    </source>
</evidence>
<reference evidence="5" key="1">
    <citation type="journal article" date="2023" name="Proc. Natl. Acad. Sci. U.S.A.">
        <title>Genomic and structural basis for evolution of tropane alkaloid biosynthesis.</title>
        <authorList>
            <person name="Wanga Y.-J."/>
            <person name="Taina T."/>
            <person name="Yua J.-Y."/>
            <person name="Lia J."/>
            <person name="Xua B."/>
            <person name="Chenc J."/>
            <person name="D'Auriad J.C."/>
            <person name="Huanga J.-P."/>
            <person name="Huanga S.-X."/>
        </authorList>
    </citation>
    <scope>NUCLEOTIDE SEQUENCE [LARGE SCALE GENOMIC DNA]</scope>
    <source>
        <strain evidence="5">cv. KIB-2019</strain>
    </source>
</reference>
<dbReference type="NCBIfam" id="TIGR00756">
    <property type="entry name" value="PPR"/>
    <property type="match status" value="1"/>
</dbReference>
<evidence type="ECO:0000256" key="3">
    <source>
        <dbReference type="PROSITE-ProRule" id="PRU00708"/>
    </source>
</evidence>
<dbReference type="OrthoDB" id="185373at2759"/>
<accession>A0A9Q1MLI2</accession>
<keyword evidence="2" id="KW-0677">Repeat</keyword>
<dbReference type="GO" id="GO:0006396">
    <property type="term" value="P:RNA processing"/>
    <property type="evidence" value="ECO:0007669"/>
    <property type="project" value="TreeGrafter"/>
</dbReference>
<dbReference type="AlphaFoldDB" id="A0A9Q1MLI2"/>
<dbReference type="PANTHER" id="PTHR47934">
    <property type="entry name" value="PENTATRICOPEPTIDE REPEAT-CONTAINING PROTEIN PET309, MITOCHONDRIAL"/>
    <property type="match status" value="1"/>
</dbReference>
<dbReference type="GO" id="GO:0005739">
    <property type="term" value="C:mitochondrion"/>
    <property type="evidence" value="ECO:0007669"/>
    <property type="project" value="TreeGrafter"/>
</dbReference>
<comment type="similarity">
    <text evidence="1">Belongs to the PPR family. P subfamily.</text>
</comment>
<dbReference type="Pfam" id="PF13041">
    <property type="entry name" value="PPR_2"/>
    <property type="match status" value="1"/>
</dbReference>
<dbReference type="GO" id="GO:0003729">
    <property type="term" value="F:mRNA binding"/>
    <property type="evidence" value="ECO:0007669"/>
    <property type="project" value="TreeGrafter"/>
</dbReference>
<proteinExistence type="inferred from homology"/>
<feature type="repeat" description="PPR" evidence="3">
    <location>
        <begin position="9"/>
        <end position="43"/>
    </location>
</feature>
<dbReference type="Proteomes" id="UP001152561">
    <property type="component" value="Unassembled WGS sequence"/>
</dbReference>
<dbReference type="InterPro" id="IPR002885">
    <property type="entry name" value="PPR_rpt"/>
</dbReference>
<dbReference type="EMBL" id="JAJAGQ010000005">
    <property type="protein sequence ID" value="KAJ8563202.1"/>
    <property type="molecule type" value="Genomic_DNA"/>
</dbReference>
<evidence type="ECO:0008006" key="6">
    <source>
        <dbReference type="Google" id="ProtNLM"/>
    </source>
</evidence>
<gene>
    <name evidence="4" type="ORF">K7X08_031654</name>
</gene>
<protein>
    <recommendedName>
        <fullName evidence="6">Pentatricopeptide repeat-containing protein</fullName>
    </recommendedName>
</protein>
<evidence type="ECO:0000313" key="4">
    <source>
        <dbReference type="EMBL" id="KAJ8563202.1"/>
    </source>
</evidence>